<dbReference type="Gene3D" id="1.20.1250.20">
    <property type="entry name" value="MFS general substrate transporter like domains"/>
    <property type="match status" value="1"/>
</dbReference>
<dbReference type="EMBL" id="CADCWM010000467">
    <property type="protein sequence ID" value="CAA9561611.1"/>
    <property type="molecule type" value="Genomic_DNA"/>
</dbReference>
<feature type="transmembrane region" description="Helical" evidence="6">
    <location>
        <begin position="173"/>
        <end position="195"/>
    </location>
</feature>
<proteinExistence type="predicted"/>
<feature type="transmembrane region" description="Helical" evidence="6">
    <location>
        <begin position="54"/>
        <end position="75"/>
    </location>
</feature>
<evidence type="ECO:0000259" key="7">
    <source>
        <dbReference type="PROSITE" id="PS50850"/>
    </source>
</evidence>
<feature type="transmembrane region" description="Helical" evidence="6">
    <location>
        <begin position="21"/>
        <end position="42"/>
    </location>
</feature>
<evidence type="ECO:0000313" key="8">
    <source>
        <dbReference type="EMBL" id="CAA9561611.1"/>
    </source>
</evidence>
<keyword evidence="5 6" id="KW-0472">Membrane</keyword>
<dbReference type="GO" id="GO:0005886">
    <property type="term" value="C:plasma membrane"/>
    <property type="evidence" value="ECO:0007669"/>
    <property type="project" value="UniProtKB-SubCell"/>
</dbReference>
<gene>
    <name evidence="8" type="ORF">AVDCRST_MAG88-1551</name>
</gene>
<evidence type="ECO:0000256" key="5">
    <source>
        <dbReference type="ARBA" id="ARBA00023136"/>
    </source>
</evidence>
<feature type="domain" description="Major facilitator superfamily (MFS) profile" evidence="7">
    <location>
        <begin position="21"/>
        <end position="402"/>
    </location>
</feature>
<feature type="transmembrane region" description="Helical" evidence="6">
    <location>
        <begin position="87"/>
        <end position="105"/>
    </location>
</feature>
<evidence type="ECO:0000256" key="1">
    <source>
        <dbReference type="ARBA" id="ARBA00004651"/>
    </source>
</evidence>
<evidence type="ECO:0000256" key="6">
    <source>
        <dbReference type="SAM" id="Phobius"/>
    </source>
</evidence>
<dbReference type="AlphaFoldDB" id="A0A6J4UW35"/>
<organism evidence="8">
    <name type="scientific">uncultured Thermomicrobiales bacterium</name>
    <dbReference type="NCBI Taxonomy" id="1645740"/>
    <lineage>
        <taxon>Bacteria</taxon>
        <taxon>Pseudomonadati</taxon>
        <taxon>Thermomicrobiota</taxon>
        <taxon>Thermomicrobia</taxon>
        <taxon>Thermomicrobiales</taxon>
        <taxon>environmental samples</taxon>
    </lineage>
</organism>
<dbReference type="Pfam" id="PF07690">
    <property type="entry name" value="MFS_1"/>
    <property type="match status" value="1"/>
</dbReference>
<evidence type="ECO:0000256" key="3">
    <source>
        <dbReference type="ARBA" id="ARBA00022692"/>
    </source>
</evidence>
<dbReference type="PANTHER" id="PTHR43124">
    <property type="entry name" value="PURINE EFFLUX PUMP PBUE"/>
    <property type="match status" value="1"/>
</dbReference>
<feature type="transmembrane region" description="Helical" evidence="6">
    <location>
        <begin position="258"/>
        <end position="280"/>
    </location>
</feature>
<dbReference type="SUPFAM" id="SSF103473">
    <property type="entry name" value="MFS general substrate transporter"/>
    <property type="match status" value="1"/>
</dbReference>
<evidence type="ECO:0000256" key="4">
    <source>
        <dbReference type="ARBA" id="ARBA00022989"/>
    </source>
</evidence>
<dbReference type="PANTHER" id="PTHR43124:SF3">
    <property type="entry name" value="CHLORAMPHENICOL EFFLUX PUMP RV0191"/>
    <property type="match status" value="1"/>
</dbReference>
<keyword evidence="2" id="KW-1003">Cell membrane</keyword>
<dbReference type="InterPro" id="IPR020846">
    <property type="entry name" value="MFS_dom"/>
</dbReference>
<feature type="transmembrane region" description="Helical" evidence="6">
    <location>
        <begin position="380"/>
        <end position="398"/>
    </location>
</feature>
<feature type="transmembrane region" description="Helical" evidence="6">
    <location>
        <begin position="227"/>
        <end position="252"/>
    </location>
</feature>
<reference evidence="8" key="1">
    <citation type="submission" date="2020-02" db="EMBL/GenBank/DDBJ databases">
        <authorList>
            <person name="Meier V. D."/>
        </authorList>
    </citation>
    <scope>NUCLEOTIDE SEQUENCE</scope>
    <source>
        <strain evidence="8">AVDCRST_MAG88</strain>
    </source>
</reference>
<dbReference type="InterPro" id="IPR050189">
    <property type="entry name" value="MFS_Efflux_Transporters"/>
</dbReference>
<feature type="transmembrane region" description="Helical" evidence="6">
    <location>
        <begin position="316"/>
        <end position="339"/>
    </location>
</feature>
<keyword evidence="4 6" id="KW-1133">Transmembrane helix</keyword>
<dbReference type="PROSITE" id="PS50850">
    <property type="entry name" value="MFS"/>
    <property type="match status" value="1"/>
</dbReference>
<feature type="transmembrane region" description="Helical" evidence="6">
    <location>
        <begin position="145"/>
        <end position="167"/>
    </location>
</feature>
<name>A0A6J4UW35_9BACT</name>
<dbReference type="InterPro" id="IPR011701">
    <property type="entry name" value="MFS"/>
</dbReference>
<feature type="transmembrane region" description="Helical" evidence="6">
    <location>
        <begin position="292"/>
        <end position="310"/>
    </location>
</feature>
<keyword evidence="3 6" id="KW-0812">Transmembrane</keyword>
<protein>
    <recommendedName>
        <fullName evidence="7">Major facilitator superfamily (MFS) profile domain-containing protein</fullName>
    </recommendedName>
</protein>
<accession>A0A6J4UW35</accession>
<feature type="transmembrane region" description="Helical" evidence="6">
    <location>
        <begin position="111"/>
        <end position="133"/>
    </location>
</feature>
<sequence length="416" mass="40847">MASANTVVGGRGHGARAPGGLIAALALATFVGMLGAASYSPFLPVMAAAVGTSVPLLGQLPAASMLLAALLGLVVGPLADAYGYRRTLIVGLLAVAASTFGTGLAPTFVALLATILIGSIGRAAILPVALTVAGTRFAGDARRRAIGFAQAGVSCAPLVGIPLLTTIAQAADWRAAFVALAILGVGVVPLVWWAVGRDAAPAASPARLRPGGVLAAYAPLVRHRPTLGLIGATLLGNAALWTVLSYIGAFYVERHGFGIQQVGLATIPPGVALVAGSLAVGGRLGGVPLRPLVTGARAIAALLLGSALAFPLPVGLVIALLALNAGLMGVTLVATTLLLTTESPAGRATTLTLNGSANSLGIALGGTLGGLLLALGDYPALGLGALALAGASAALVWWSRARTLPAPVPASPPVTG</sequence>
<dbReference type="GO" id="GO:0022857">
    <property type="term" value="F:transmembrane transporter activity"/>
    <property type="evidence" value="ECO:0007669"/>
    <property type="project" value="InterPro"/>
</dbReference>
<evidence type="ECO:0000256" key="2">
    <source>
        <dbReference type="ARBA" id="ARBA00022475"/>
    </source>
</evidence>
<feature type="transmembrane region" description="Helical" evidence="6">
    <location>
        <begin position="351"/>
        <end position="374"/>
    </location>
</feature>
<comment type="subcellular location">
    <subcellularLocation>
        <location evidence="1">Cell membrane</location>
        <topology evidence="1">Multi-pass membrane protein</topology>
    </subcellularLocation>
</comment>
<dbReference type="InterPro" id="IPR036259">
    <property type="entry name" value="MFS_trans_sf"/>
</dbReference>